<dbReference type="InterPro" id="IPR007793">
    <property type="entry name" value="DivIVA_fam"/>
</dbReference>
<gene>
    <name evidence="11" type="ORF">GGQ55_002705</name>
</gene>
<evidence type="ECO:0000256" key="6">
    <source>
        <dbReference type="ARBA" id="ARBA00023054"/>
    </source>
</evidence>
<dbReference type="Pfam" id="PF05103">
    <property type="entry name" value="DivIVA"/>
    <property type="match status" value="1"/>
</dbReference>
<evidence type="ECO:0000256" key="2">
    <source>
        <dbReference type="ARBA" id="ARBA00009008"/>
    </source>
</evidence>
<comment type="subcellular location">
    <subcellularLocation>
        <location evidence="1">Cytoplasm</location>
    </subcellularLocation>
</comment>
<dbReference type="AlphaFoldDB" id="A0A853CG64"/>
<comment type="caution">
    <text evidence="11">The sequence shown here is derived from an EMBL/GenBank/DDBJ whole genome shotgun (WGS) entry which is preliminary data.</text>
</comment>
<dbReference type="PANTHER" id="PTHR35794:SF2">
    <property type="entry name" value="CELL DIVISION PROTEIN DIVIVA"/>
    <property type="match status" value="1"/>
</dbReference>
<dbReference type="Proteomes" id="UP000541969">
    <property type="component" value="Unassembled WGS sequence"/>
</dbReference>
<keyword evidence="7" id="KW-0131">Cell cycle</keyword>
<dbReference type="NCBIfam" id="TIGR03544">
    <property type="entry name" value="DivI1A_domain"/>
    <property type="match status" value="1"/>
</dbReference>
<dbReference type="InterPro" id="IPR019933">
    <property type="entry name" value="DivIVA_domain"/>
</dbReference>
<reference evidence="11 12" key="1">
    <citation type="submission" date="2020-07" db="EMBL/GenBank/DDBJ databases">
        <title>Sequencing the genomes of 1000 actinobacteria strains.</title>
        <authorList>
            <person name="Klenk H.-P."/>
        </authorList>
    </citation>
    <scope>NUCLEOTIDE SEQUENCE [LARGE SCALE GENOMIC DNA]</scope>
    <source>
        <strain evidence="11 12">DSM 104001</strain>
    </source>
</reference>
<name>A0A853CG64_9ACTN</name>
<evidence type="ECO:0000256" key="10">
    <source>
        <dbReference type="SAM" id="MobiDB-lite"/>
    </source>
</evidence>
<accession>A0A853CG64</accession>
<evidence type="ECO:0000313" key="12">
    <source>
        <dbReference type="Proteomes" id="UP000541969"/>
    </source>
</evidence>
<comment type="similarity">
    <text evidence="2">Belongs to the DivIVA family.</text>
</comment>
<dbReference type="EMBL" id="JACBZT010000001">
    <property type="protein sequence ID" value="NYJ06427.1"/>
    <property type="molecule type" value="Genomic_DNA"/>
</dbReference>
<organism evidence="11 12">
    <name type="scientific">Petropleomorpha daqingensis</name>
    <dbReference type="NCBI Taxonomy" id="2026353"/>
    <lineage>
        <taxon>Bacteria</taxon>
        <taxon>Bacillati</taxon>
        <taxon>Actinomycetota</taxon>
        <taxon>Actinomycetes</taxon>
        <taxon>Geodermatophilales</taxon>
        <taxon>Geodermatophilaceae</taxon>
        <taxon>Petropleomorpha</taxon>
    </lineage>
</organism>
<dbReference type="PANTHER" id="PTHR35794">
    <property type="entry name" value="CELL DIVISION PROTEIN DIVIVA"/>
    <property type="match status" value="1"/>
</dbReference>
<dbReference type="GO" id="GO:0051301">
    <property type="term" value="P:cell division"/>
    <property type="evidence" value="ECO:0007669"/>
    <property type="project" value="UniProtKB-KW"/>
</dbReference>
<evidence type="ECO:0000256" key="9">
    <source>
        <dbReference type="SAM" id="Coils"/>
    </source>
</evidence>
<evidence type="ECO:0000256" key="8">
    <source>
        <dbReference type="ARBA" id="ARBA00031737"/>
    </source>
</evidence>
<evidence type="ECO:0000256" key="7">
    <source>
        <dbReference type="ARBA" id="ARBA00023306"/>
    </source>
</evidence>
<dbReference type="Gene3D" id="6.10.250.660">
    <property type="match status" value="1"/>
</dbReference>
<proteinExistence type="inferred from homology"/>
<keyword evidence="5" id="KW-0132">Cell division</keyword>
<dbReference type="GO" id="GO:0005737">
    <property type="term" value="C:cytoplasm"/>
    <property type="evidence" value="ECO:0007669"/>
    <property type="project" value="UniProtKB-SubCell"/>
</dbReference>
<evidence type="ECO:0000256" key="4">
    <source>
        <dbReference type="ARBA" id="ARBA00022490"/>
    </source>
</evidence>
<feature type="region of interest" description="Disordered" evidence="10">
    <location>
        <begin position="211"/>
        <end position="263"/>
    </location>
</feature>
<evidence type="ECO:0000313" key="11">
    <source>
        <dbReference type="EMBL" id="NYJ06427.1"/>
    </source>
</evidence>
<dbReference type="RefSeq" id="WP_179717535.1">
    <property type="nucleotide sequence ID" value="NZ_JACBZT010000001.1"/>
</dbReference>
<feature type="coiled-coil region" evidence="9">
    <location>
        <begin position="47"/>
        <end position="115"/>
    </location>
</feature>
<keyword evidence="6 9" id="KW-0175">Coiled coil</keyword>
<evidence type="ECO:0000256" key="1">
    <source>
        <dbReference type="ARBA" id="ARBA00004496"/>
    </source>
</evidence>
<keyword evidence="4" id="KW-0963">Cytoplasm</keyword>
<sequence length="263" mass="28696">MTSQEQDSYEPAEIDRRLNPGDVQTVRFANGSMLHPGYNEVEVDRFLNRVAQELARLHAEKAELRDHVHALQAQLEDAEAVELPEAPSDQAVRLLATAQQTADNYVAEAEDFSRQMTADARARYEEQMRHARETAGAIIQAAHEQAAHMTGTDERAAVAEPATGNATTAELEEQVAYLKAFAQACRTQLRAYLEALLGDVESEWGNANPAALPQAPIRTPAQRGAPRSEAGVPGTNVAREMPLSDSTSEHPVVTAESVEAHPR</sequence>
<protein>
    <recommendedName>
        <fullName evidence="3">Cell wall synthesis protein Wag31</fullName>
    </recommendedName>
    <alternativeName>
        <fullName evidence="8">Antigen 84</fullName>
    </alternativeName>
</protein>
<evidence type="ECO:0000256" key="3">
    <source>
        <dbReference type="ARBA" id="ARBA00018787"/>
    </source>
</evidence>
<keyword evidence="12" id="KW-1185">Reference proteome</keyword>
<evidence type="ECO:0000256" key="5">
    <source>
        <dbReference type="ARBA" id="ARBA00022618"/>
    </source>
</evidence>